<dbReference type="AlphaFoldDB" id="A0A8J2JTX2"/>
<accession>A0A8J2JTX2</accession>
<dbReference type="EMBL" id="CAJVCH010025171">
    <property type="protein sequence ID" value="CAG7698089.1"/>
    <property type="molecule type" value="Genomic_DNA"/>
</dbReference>
<protein>
    <submittedName>
        <fullName evidence="2">Uncharacterized protein</fullName>
    </submittedName>
</protein>
<feature type="region of interest" description="Disordered" evidence="1">
    <location>
        <begin position="1"/>
        <end position="22"/>
    </location>
</feature>
<proteinExistence type="predicted"/>
<dbReference type="Proteomes" id="UP000708208">
    <property type="component" value="Unassembled WGS sequence"/>
</dbReference>
<organism evidence="2 3">
    <name type="scientific">Allacma fusca</name>
    <dbReference type="NCBI Taxonomy" id="39272"/>
    <lineage>
        <taxon>Eukaryota</taxon>
        <taxon>Metazoa</taxon>
        <taxon>Ecdysozoa</taxon>
        <taxon>Arthropoda</taxon>
        <taxon>Hexapoda</taxon>
        <taxon>Collembola</taxon>
        <taxon>Symphypleona</taxon>
        <taxon>Sminthuridae</taxon>
        <taxon>Allacma</taxon>
    </lineage>
</organism>
<comment type="caution">
    <text evidence="2">The sequence shown here is derived from an EMBL/GenBank/DDBJ whole genome shotgun (WGS) entry which is preliminary data.</text>
</comment>
<evidence type="ECO:0000313" key="2">
    <source>
        <dbReference type="EMBL" id="CAG7698089.1"/>
    </source>
</evidence>
<feature type="non-terminal residue" evidence="2">
    <location>
        <position position="22"/>
    </location>
</feature>
<keyword evidence="3" id="KW-1185">Reference proteome</keyword>
<evidence type="ECO:0000256" key="1">
    <source>
        <dbReference type="SAM" id="MobiDB-lite"/>
    </source>
</evidence>
<gene>
    <name evidence="2" type="ORF">AFUS01_LOCUS4068</name>
</gene>
<evidence type="ECO:0000313" key="3">
    <source>
        <dbReference type="Proteomes" id="UP000708208"/>
    </source>
</evidence>
<reference evidence="2" key="1">
    <citation type="submission" date="2021-06" db="EMBL/GenBank/DDBJ databases">
        <authorList>
            <person name="Hodson N. C."/>
            <person name="Mongue J. A."/>
            <person name="Jaron S. K."/>
        </authorList>
    </citation>
    <scope>NUCLEOTIDE SEQUENCE</scope>
</reference>
<sequence length="22" mass="2667">HSGHESRNNSWTQFLISKRRPE</sequence>
<name>A0A8J2JTX2_9HEXA</name>